<comment type="caution">
    <text evidence="1">The sequence shown here is derived from an EMBL/GenBank/DDBJ whole genome shotgun (WGS) entry which is preliminary data.</text>
</comment>
<reference evidence="2" key="1">
    <citation type="journal article" date="2019" name="Int. J. Syst. Evol. Microbiol.">
        <title>The Global Catalogue of Microorganisms (GCM) 10K type strain sequencing project: providing services to taxonomists for standard genome sequencing and annotation.</title>
        <authorList>
            <consortium name="The Broad Institute Genomics Platform"/>
            <consortium name="The Broad Institute Genome Sequencing Center for Infectious Disease"/>
            <person name="Wu L."/>
            <person name="Ma J."/>
        </authorList>
    </citation>
    <scope>NUCLEOTIDE SEQUENCE [LARGE SCALE GENOMIC DNA]</scope>
    <source>
        <strain evidence="2">CGMCC 1.19062</strain>
    </source>
</reference>
<accession>A0ABW5DS62</accession>
<sequence length="108" mass="11706">MNPAPVFRINKFAVPTQSRGEFLDFIVETQAVISAQPGFVRASMMEQYPGPGIFNFVALLEFSGPEAVDPIIAAIADYDRAQGIDRPAVMAGLGVKVDMGNYRALELT</sequence>
<dbReference type="RefSeq" id="WP_379877035.1">
    <property type="nucleotide sequence ID" value="NZ_JBHUIP010000012.1"/>
</dbReference>
<dbReference type="Gene3D" id="3.30.70.100">
    <property type="match status" value="1"/>
</dbReference>
<gene>
    <name evidence="1" type="ORF">ACFSM5_13910</name>
</gene>
<dbReference type="InterPro" id="IPR011008">
    <property type="entry name" value="Dimeric_a/b-barrel"/>
</dbReference>
<evidence type="ECO:0000313" key="2">
    <source>
        <dbReference type="Proteomes" id="UP001597295"/>
    </source>
</evidence>
<evidence type="ECO:0000313" key="1">
    <source>
        <dbReference type="EMBL" id="MFD2263993.1"/>
    </source>
</evidence>
<name>A0ABW5DS62_9PROT</name>
<keyword evidence="2" id="KW-1185">Reference proteome</keyword>
<protein>
    <recommendedName>
        <fullName evidence="3">Antibiotic biosynthesis monooxygenase</fullName>
    </recommendedName>
</protein>
<dbReference type="SUPFAM" id="SSF54909">
    <property type="entry name" value="Dimeric alpha+beta barrel"/>
    <property type="match status" value="1"/>
</dbReference>
<organism evidence="1 2">
    <name type="scientific">Lacibacterium aquatile</name>
    <dbReference type="NCBI Taxonomy" id="1168082"/>
    <lineage>
        <taxon>Bacteria</taxon>
        <taxon>Pseudomonadati</taxon>
        <taxon>Pseudomonadota</taxon>
        <taxon>Alphaproteobacteria</taxon>
        <taxon>Rhodospirillales</taxon>
        <taxon>Rhodospirillaceae</taxon>
    </lineage>
</organism>
<evidence type="ECO:0008006" key="3">
    <source>
        <dbReference type="Google" id="ProtNLM"/>
    </source>
</evidence>
<dbReference type="Proteomes" id="UP001597295">
    <property type="component" value="Unassembled WGS sequence"/>
</dbReference>
<dbReference type="EMBL" id="JBHUIP010000012">
    <property type="protein sequence ID" value="MFD2263993.1"/>
    <property type="molecule type" value="Genomic_DNA"/>
</dbReference>
<proteinExistence type="predicted"/>